<gene>
    <name evidence="3" type="ORF">IAA54_03050</name>
</gene>
<keyword evidence="1" id="KW-0812">Transmembrane</keyword>
<dbReference type="Pfam" id="PF06580">
    <property type="entry name" value="His_kinase"/>
    <property type="match status" value="1"/>
</dbReference>
<organism evidence="3 4">
    <name type="scientific">Candidatus Gallacutalibacter pullicola</name>
    <dbReference type="NCBI Taxonomy" id="2840830"/>
    <lineage>
        <taxon>Bacteria</taxon>
        <taxon>Bacillati</taxon>
        <taxon>Bacillota</taxon>
        <taxon>Clostridia</taxon>
        <taxon>Eubacteriales</taxon>
        <taxon>Candidatus Gallacutalibacter</taxon>
    </lineage>
</organism>
<evidence type="ECO:0000259" key="2">
    <source>
        <dbReference type="Pfam" id="PF06580"/>
    </source>
</evidence>
<keyword evidence="3" id="KW-0808">Transferase</keyword>
<dbReference type="EMBL" id="DVHF01000036">
    <property type="protein sequence ID" value="HIR56621.1"/>
    <property type="molecule type" value="Genomic_DNA"/>
</dbReference>
<reference evidence="3" key="2">
    <citation type="journal article" date="2021" name="PeerJ">
        <title>Extensive microbial diversity within the chicken gut microbiome revealed by metagenomics and culture.</title>
        <authorList>
            <person name="Gilroy R."/>
            <person name="Ravi A."/>
            <person name="Getino M."/>
            <person name="Pursley I."/>
            <person name="Horton D.L."/>
            <person name="Alikhan N.F."/>
            <person name="Baker D."/>
            <person name="Gharbi K."/>
            <person name="Hall N."/>
            <person name="Watson M."/>
            <person name="Adriaenssens E.M."/>
            <person name="Foster-Nyarko E."/>
            <person name="Jarju S."/>
            <person name="Secka A."/>
            <person name="Antonio M."/>
            <person name="Oren A."/>
            <person name="Chaudhuri R.R."/>
            <person name="La Ragione R."/>
            <person name="Hildebrand F."/>
            <person name="Pallen M.J."/>
        </authorList>
    </citation>
    <scope>NUCLEOTIDE SEQUENCE</scope>
    <source>
        <strain evidence="3">ChiSjej1B19-7085</strain>
    </source>
</reference>
<dbReference type="PANTHER" id="PTHR34220">
    <property type="entry name" value="SENSOR HISTIDINE KINASE YPDA"/>
    <property type="match status" value="1"/>
</dbReference>
<dbReference type="SUPFAM" id="SSF55874">
    <property type="entry name" value="ATPase domain of HSP90 chaperone/DNA topoisomerase II/histidine kinase"/>
    <property type="match status" value="1"/>
</dbReference>
<accession>A0A9D1DPJ8</accession>
<keyword evidence="3" id="KW-0418">Kinase</keyword>
<evidence type="ECO:0000256" key="1">
    <source>
        <dbReference type="SAM" id="Phobius"/>
    </source>
</evidence>
<dbReference type="Gene3D" id="6.10.340.10">
    <property type="match status" value="1"/>
</dbReference>
<feature type="domain" description="Signal transduction histidine kinase internal region" evidence="2">
    <location>
        <begin position="367"/>
        <end position="443"/>
    </location>
</feature>
<dbReference type="PANTHER" id="PTHR34220:SF7">
    <property type="entry name" value="SENSOR HISTIDINE KINASE YPDA"/>
    <property type="match status" value="1"/>
</dbReference>
<dbReference type="Proteomes" id="UP000886785">
    <property type="component" value="Unassembled WGS sequence"/>
</dbReference>
<proteinExistence type="predicted"/>
<comment type="caution">
    <text evidence="3">The sequence shown here is derived from an EMBL/GenBank/DDBJ whole genome shotgun (WGS) entry which is preliminary data.</text>
</comment>
<protein>
    <submittedName>
        <fullName evidence="3">Histidine kinase</fullName>
    </submittedName>
</protein>
<reference evidence="3" key="1">
    <citation type="submission" date="2020-10" db="EMBL/GenBank/DDBJ databases">
        <authorList>
            <person name="Gilroy R."/>
        </authorList>
    </citation>
    <scope>NUCLEOTIDE SEQUENCE</scope>
    <source>
        <strain evidence="3">ChiSjej1B19-7085</strain>
    </source>
</reference>
<name>A0A9D1DPJ8_9FIRM</name>
<dbReference type="GO" id="GO:0016020">
    <property type="term" value="C:membrane"/>
    <property type="evidence" value="ECO:0007669"/>
    <property type="project" value="InterPro"/>
</dbReference>
<dbReference type="GO" id="GO:0000155">
    <property type="term" value="F:phosphorelay sensor kinase activity"/>
    <property type="evidence" value="ECO:0007669"/>
    <property type="project" value="InterPro"/>
</dbReference>
<dbReference type="InterPro" id="IPR010559">
    <property type="entry name" value="Sig_transdc_His_kin_internal"/>
</dbReference>
<dbReference type="SUPFAM" id="SSF158472">
    <property type="entry name" value="HAMP domain-like"/>
    <property type="match status" value="1"/>
</dbReference>
<keyword evidence="1" id="KW-0472">Membrane</keyword>
<dbReference type="AlphaFoldDB" id="A0A9D1DPJ8"/>
<evidence type="ECO:0000313" key="4">
    <source>
        <dbReference type="Proteomes" id="UP000886785"/>
    </source>
</evidence>
<dbReference type="Gene3D" id="3.30.565.10">
    <property type="entry name" value="Histidine kinase-like ATPase, C-terminal domain"/>
    <property type="match status" value="1"/>
</dbReference>
<dbReference type="InterPro" id="IPR050640">
    <property type="entry name" value="Bact_2-comp_sensor_kinase"/>
</dbReference>
<dbReference type="InterPro" id="IPR036890">
    <property type="entry name" value="HATPase_C_sf"/>
</dbReference>
<evidence type="ECO:0000313" key="3">
    <source>
        <dbReference type="EMBL" id="HIR56621.1"/>
    </source>
</evidence>
<feature type="transmembrane region" description="Helical" evidence="1">
    <location>
        <begin position="274"/>
        <end position="298"/>
    </location>
</feature>
<keyword evidence="1" id="KW-1133">Transmembrane helix</keyword>
<sequence>MKRLRKILQRIKLQHQILIFLLAVMTILIAVQEIYLSVMNMAGENRQREFIDTASQQIENEIVSLTEELKDTLQSVSYNDIAERFAVTDDPGLRYTLGDDISLILDTIQISSKRMDRIFYTDFDKIIFGVKESLDFKVLDLIAQNLPDIHDGDTPVYLNLRDPDHRLLQICVCPSFQDHTTGRQFYTAAIYNIDNIKEMIAEFQSFEGVFFGTADQEGNLLAGNPKFFGEGLMGGGRQPVETLETLQIPALGWTVAGVIPAGYKGRETAMAEQFSLWITVLCTVLFALFCIIIIHNITYPIGQLSRFMECYGKSYSRERLHLKGSNEISRLSDSCNRMLDDLHDMTNRIIATQEKLYLSELAKQQSELMAMQIQINPHFLYNTLDCIRSIALACKIPEIVVISTAMAKIMRYSIKGDHEVLVREEIASIQDYLSIVQIRHQEKYEIRIEVEDSVLDFAIPKMILQPVVENAVFHGLEQKSSSRLLRIAGRACPDEKIEFLVENDGADLPVSRLSEIRESLRAVPENVFTDNGHIGLKNINSRIKLLYGEQYGLGISSREGGGVSVSLTVPMRRKPKIV</sequence>